<keyword evidence="10" id="KW-0624">Polysaccharide degradation</keyword>
<dbReference type="GO" id="GO:0000272">
    <property type="term" value="P:polysaccharide catabolic process"/>
    <property type="evidence" value="ECO:0007669"/>
    <property type="project" value="UniProtKB-KW"/>
</dbReference>
<evidence type="ECO:0000256" key="8">
    <source>
        <dbReference type="ARBA" id="ARBA00023277"/>
    </source>
</evidence>
<dbReference type="SMART" id="SM00257">
    <property type="entry name" value="LysM"/>
    <property type="match status" value="2"/>
</dbReference>
<dbReference type="CDD" id="cd00118">
    <property type="entry name" value="LysM"/>
    <property type="match status" value="1"/>
</dbReference>
<dbReference type="SUPFAM" id="SSF51445">
    <property type="entry name" value="(Trans)glycosidases"/>
    <property type="match status" value="1"/>
</dbReference>
<dbReference type="Proteomes" id="UP000799444">
    <property type="component" value="Unassembled WGS sequence"/>
</dbReference>
<comment type="catalytic activity">
    <reaction evidence="1">
        <text>Random endo-hydrolysis of N-acetyl-beta-D-glucosaminide (1-&gt;4)-beta-linkages in chitin and chitodextrins.</text>
        <dbReference type="EC" id="3.2.1.14"/>
    </reaction>
</comment>
<gene>
    <name evidence="16" type="ORF">EJ04DRAFT_492871</name>
</gene>
<dbReference type="InterPro" id="IPR011583">
    <property type="entry name" value="Chitinase_II/V-like_cat"/>
</dbReference>
<dbReference type="CDD" id="cd00035">
    <property type="entry name" value="ChtBD1"/>
    <property type="match status" value="1"/>
</dbReference>
<evidence type="ECO:0000256" key="10">
    <source>
        <dbReference type="ARBA" id="ARBA00023326"/>
    </source>
</evidence>
<evidence type="ECO:0000256" key="5">
    <source>
        <dbReference type="ARBA" id="ARBA00022801"/>
    </source>
</evidence>
<dbReference type="EC" id="3.2.1.14" evidence="3"/>
<dbReference type="InterPro" id="IPR017853">
    <property type="entry name" value="GH"/>
</dbReference>
<keyword evidence="4" id="KW-0147">Chitin-binding</keyword>
<dbReference type="EMBL" id="ML996143">
    <property type="protein sequence ID" value="KAF2734823.1"/>
    <property type="molecule type" value="Genomic_DNA"/>
</dbReference>
<organism evidence="16 17">
    <name type="scientific">Polyplosphaeria fusca</name>
    <dbReference type="NCBI Taxonomy" id="682080"/>
    <lineage>
        <taxon>Eukaryota</taxon>
        <taxon>Fungi</taxon>
        <taxon>Dikarya</taxon>
        <taxon>Ascomycota</taxon>
        <taxon>Pezizomycotina</taxon>
        <taxon>Dothideomycetes</taxon>
        <taxon>Pleosporomycetidae</taxon>
        <taxon>Pleosporales</taxon>
        <taxon>Tetraplosphaeriaceae</taxon>
        <taxon>Polyplosphaeria</taxon>
    </lineage>
</organism>
<evidence type="ECO:0000256" key="12">
    <source>
        <dbReference type="SAM" id="MobiDB-lite"/>
    </source>
</evidence>
<dbReference type="SMART" id="SM00636">
    <property type="entry name" value="Glyco_18"/>
    <property type="match status" value="1"/>
</dbReference>
<keyword evidence="13" id="KW-0732">Signal</keyword>
<dbReference type="Gene3D" id="3.10.350.10">
    <property type="entry name" value="LysM domain"/>
    <property type="match status" value="2"/>
</dbReference>
<evidence type="ECO:0000259" key="15">
    <source>
        <dbReference type="PROSITE" id="PS51910"/>
    </source>
</evidence>
<keyword evidence="6" id="KW-0146">Chitin degradation</keyword>
<dbReference type="InterPro" id="IPR001579">
    <property type="entry name" value="Glyco_hydro_18_chit_AS"/>
</dbReference>
<evidence type="ECO:0000256" key="13">
    <source>
        <dbReference type="SAM" id="SignalP"/>
    </source>
</evidence>
<evidence type="ECO:0000256" key="3">
    <source>
        <dbReference type="ARBA" id="ARBA00012729"/>
    </source>
</evidence>
<dbReference type="CDD" id="cd02878">
    <property type="entry name" value="GH18_zymocin_alpha"/>
    <property type="match status" value="1"/>
</dbReference>
<dbReference type="InterPro" id="IPR018392">
    <property type="entry name" value="LysM"/>
</dbReference>
<name>A0A9P4QVS3_9PLEO</name>
<evidence type="ECO:0000313" key="17">
    <source>
        <dbReference type="Proteomes" id="UP000799444"/>
    </source>
</evidence>
<dbReference type="PANTHER" id="PTHR47700:SF2">
    <property type="entry name" value="CHITINASE"/>
    <property type="match status" value="1"/>
</dbReference>
<dbReference type="InterPro" id="IPR036861">
    <property type="entry name" value="Endochitinase-like_sf"/>
</dbReference>
<dbReference type="SUPFAM" id="SSF54556">
    <property type="entry name" value="Chitinase insertion domain"/>
    <property type="match status" value="1"/>
</dbReference>
<feature type="compositionally biased region" description="Pro residues" evidence="12">
    <location>
        <begin position="999"/>
        <end position="1008"/>
    </location>
</feature>
<keyword evidence="5 11" id="KW-0378">Hydrolase</keyword>
<evidence type="ECO:0000256" key="11">
    <source>
        <dbReference type="RuleBase" id="RU000489"/>
    </source>
</evidence>
<evidence type="ECO:0000313" key="16">
    <source>
        <dbReference type="EMBL" id="KAF2734823.1"/>
    </source>
</evidence>
<feature type="compositionally biased region" description="Pro residues" evidence="12">
    <location>
        <begin position="1018"/>
        <end position="1030"/>
    </location>
</feature>
<dbReference type="Pfam" id="PF00704">
    <property type="entry name" value="Glyco_hydro_18"/>
    <property type="match status" value="1"/>
</dbReference>
<proteinExistence type="inferred from homology"/>
<reference evidence="16" key="1">
    <citation type="journal article" date="2020" name="Stud. Mycol.">
        <title>101 Dothideomycetes genomes: a test case for predicting lifestyles and emergence of pathogens.</title>
        <authorList>
            <person name="Haridas S."/>
            <person name="Albert R."/>
            <person name="Binder M."/>
            <person name="Bloem J."/>
            <person name="Labutti K."/>
            <person name="Salamov A."/>
            <person name="Andreopoulos B."/>
            <person name="Baker S."/>
            <person name="Barry K."/>
            <person name="Bills G."/>
            <person name="Bluhm B."/>
            <person name="Cannon C."/>
            <person name="Castanera R."/>
            <person name="Culley D."/>
            <person name="Daum C."/>
            <person name="Ezra D."/>
            <person name="Gonzalez J."/>
            <person name="Henrissat B."/>
            <person name="Kuo A."/>
            <person name="Liang C."/>
            <person name="Lipzen A."/>
            <person name="Lutzoni F."/>
            <person name="Magnuson J."/>
            <person name="Mondo S."/>
            <person name="Nolan M."/>
            <person name="Ohm R."/>
            <person name="Pangilinan J."/>
            <person name="Park H.-J."/>
            <person name="Ramirez L."/>
            <person name="Alfaro M."/>
            <person name="Sun H."/>
            <person name="Tritt A."/>
            <person name="Yoshinaga Y."/>
            <person name="Zwiers L.-H."/>
            <person name="Turgeon B."/>
            <person name="Goodwin S."/>
            <person name="Spatafora J."/>
            <person name="Crous P."/>
            <person name="Grigoriev I."/>
        </authorList>
    </citation>
    <scope>NUCLEOTIDE SEQUENCE</scope>
    <source>
        <strain evidence="16">CBS 125425</strain>
    </source>
</reference>
<feature type="domain" description="LysM" evidence="14">
    <location>
        <begin position="293"/>
        <end position="338"/>
    </location>
</feature>
<dbReference type="SUPFAM" id="SSF57016">
    <property type="entry name" value="Plant lectins/antimicrobial peptides"/>
    <property type="match status" value="1"/>
</dbReference>
<keyword evidence="8" id="KW-0119">Carbohydrate metabolism</keyword>
<dbReference type="InterPro" id="IPR001223">
    <property type="entry name" value="Glyco_hydro18_cat"/>
</dbReference>
<evidence type="ECO:0000256" key="6">
    <source>
        <dbReference type="ARBA" id="ARBA00023024"/>
    </source>
</evidence>
<comment type="similarity">
    <text evidence="2">Belongs to the glycosyl hydrolase 18 family. Chitinase class V subfamily.</text>
</comment>
<sequence>MLSKAIFFAGLSTLVLGQNSTKPGDFDPFSASARCPFPCSEDRTSWALHHDTTELQACNKTVLMDLNLYNKDTNPTVAIRACAVQGQPSIKLSKRQQFVPSSLSNNTQSPFDLRNQTADIDILRHSGPHSNSTTPNGTLPASTSDILAAAAALAEHLKSEPNGKHTSLFSKSGNAIFGVYAGEQIDMKSAGSIVQEFAKRVTGTGFDQAAAQLCSSGSLSTQIFGIFLETTDDLTSVQEAIRDWNDAKCIADSWGTKTVWKNAPLVTIPGREVQVGPNTSDNHGNLDKRDTCSYTQVVAGDGCDTLTQRCNISQDELLDYNHNPNLCSTLKVGQYVCCSSGDLPDFSPKPNPDGSCKTYTIAEGDSCSAVAEKNQIEIQDIEDRNKKTWGWAGCSYLLPGQVICLSTGSQPMPASVENAVCGPQVPGTKKPDNMDDLASLNPCPLKACCNVWGQCGTTKDFCIPAPADTGSPGTSKPGANGCIFNCGMDIVNNKNPPAQFKRLGYFEAWNADRPCLHMRPRQIDTNKYTHIHFAFATISDDFDVKIDQQQMFTEFKALSGVKKIMSFGGWSFSTEADTFPIFREGVTPEQRQKFANSVVKFVADNGLDGVDFDWEYPGAPDIPGIPPGSPNDGPNYLAFLKLVRDALPKEKTVAIAAPASYWYLKGFPIEEIGKVVDYIVYMTYDIHGQWDFGNGFSDEGCPTGDCLRSHVNRTETENAMSMITKAGVQADKILIGMALYGRSFQMTTPGCWGPECKYTGPSSGATPGRCTETRSYISNFEIREIISSKGGVQQFSDNADGDIIVYDNVQWVSYLTKPRYDGRVNWVRGLNFGGTSDWAIDLDADYGENDGPGGGDSGSGPVLLDPGLYTSQDPTIQCNPQCTFVFPPMTLPTPTTIVPDPETITYEENWSTTITVSGAVITTSAASIATTVITHPPVTTTVISIWDVTWSGSTIDQSSHGIINLTMSVDLPPQTLTYTNTHDTTSSGVPILFTYSPGPWPPIPPTTTPPGGNNPTTTPIPPPPPPPTGFPPSVTVKPGPPKPTCTSNCPKPCSRNCDPGSSHCIGICGCIGPFCPKPPGCPLCPPGGCIGPGCSDGGGGGGGGGENDPSSCRTRTTVSTCEVDCTVKSFPGTTTTTCDKPACSRTITACSTTGTTSTTTTTISCASQPPYPNFGPNDRVPRIGDGGLGGIVVDPGEFTSMPPPATSTKPPSNDPPLPTFAPGKGNPYCFRDHNGNGQYHKFGEDAGDSTIASVCNNGDVLPPSNTFGFASRGQDNLLVSVTWAKDQSGCPAKKDVPMRDFCTDTYREIILTCDKAIVTDTYGGAFVESNTQFGCVRWWIGTSPTSLRAAEAFALDAPSNGTNSTVITNPTQQQMISEWLDGIEDELPMMRRPKSNGTRVNFAWEGGS</sequence>
<comment type="caution">
    <text evidence="16">The sequence shown here is derived from an EMBL/GenBank/DDBJ whole genome shotgun (WGS) entry which is preliminary data.</text>
</comment>
<dbReference type="PROSITE" id="PS01095">
    <property type="entry name" value="GH18_1"/>
    <property type="match status" value="1"/>
</dbReference>
<keyword evidence="7" id="KW-0843">Virulence</keyword>
<dbReference type="GO" id="GO:0008843">
    <property type="term" value="F:endochitinase activity"/>
    <property type="evidence" value="ECO:0007669"/>
    <property type="project" value="UniProtKB-EC"/>
</dbReference>
<dbReference type="PROSITE" id="PS51910">
    <property type="entry name" value="GH18_2"/>
    <property type="match status" value="1"/>
</dbReference>
<evidence type="ECO:0000256" key="9">
    <source>
        <dbReference type="ARBA" id="ARBA00023295"/>
    </source>
</evidence>
<protein>
    <recommendedName>
        <fullName evidence="3">chitinase</fullName>
        <ecNumber evidence="3">3.2.1.14</ecNumber>
    </recommendedName>
</protein>
<feature type="domain" description="LysM" evidence="14">
    <location>
        <begin position="357"/>
        <end position="405"/>
    </location>
</feature>
<dbReference type="InterPro" id="IPR029070">
    <property type="entry name" value="Chitinase_insertion_sf"/>
</dbReference>
<dbReference type="InterPro" id="IPR053214">
    <property type="entry name" value="LysM12-like"/>
</dbReference>
<keyword evidence="17" id="KW-1185">Reference proteome</keyword>
<dbReference type="Gene3D" id="3.30.60.10">
    <property type="entry name" value="Endochitinase-like"/>
    <property type="match status" value="1"/>
</dbReference>
<feature type="chain" id="PRO_5040163971" description="chitinase" evidence="13">
    <location>
        <begin position="18"/>
        <end position="1408"/>
    </location>
</feature>
<feature type="region of interest" description="Disordered" evidence="12">
    <location>
        <begin position="999"/>
        <end position="1032"/>
    </location>
</feature>
<evidence type="ECO:0000256" key="2">
    <source>
        <dbReference type="ARBA" id="ARBA00008682"/>
    </source>
</evidence>
<evidence type="ECO:0000256" key="4">
    <source>
        <dbReference type="ARBA" id="ARBA00022669"/>
    </source>
</evidence>
<accession>A0A9P4QVS3</accession>
<dbReference type="Gene3D" id="3.20.20.80">
    <property type="entry name" value="Glycosidases"/>
    <property type="match status" value="1"/>
</dbReference>
<dbReference type="PANTHER" id="PTHR47700">
    <property type="entry name" value="V CHITINASE, PUTATIVE (AFU_ORTHOLOGUE AFUA_6G13720)-RELATED"/>
    <property type="match status" value="1"/>
</dbReference>
<feature type="domain" description="GH18" evidence="15">
    <location>
        <begin position="500"/>
        <end position="871"/>
    </location>
</feature>
<evidence type="ECO:0000256" key="7">
    <source>
        <dbReference type="ARBA" id="ARBA00023026"/>
    </source>
</evidence>
<evidence type="ECO:0000256" key="1">
    <source>
        <dbReference type="ARBA" id="ARBA00000822"/>
    </source>
</evidence>
<dbReference type="GO" id="GO:0006032">
    <property type="term" value="P:chitin catabolic process"/>
    <property type="evidence" value="ECO:0007669"/>
    <property type="project" value="UniProtKB-KW"/>
</dbReference>
<dbReference type="SUPFAM" id="SSF54106">
    <property type="entry name" value="LysM domain"/>
    <property type="match status" value="2"/>
</dbReference>
<dbReference type="InterPro" id="IPR036779">
    <property type="entry name" value="LysM_dom_sf"/>
</dbReference>
<evidence type="ECO:0000259" key="14">
    <source>
        <dbReference type="PROSITE" id="PS51782"/>
    </source>
</evidence>
<dbReference type="OrthoDB" id="73875at2759"/>
<dbReference type="GO" id="GO:0008061">
    <property type="term" value="F:chitin binding"/>
    <property type="evidence" value="ECO:0007669"/>
    <property type="project" value="UniProtKB-KW"/>
</dbReference>
<dbReference type="Gene3D" id="3.10.50.10">
    <property type="match status" value="1"/>
</dbReference>
<feature type="signal peptide" evidence="13">
    <location>
        <begin position="1"/>
        <end position="17"/>
    </location>
</feature>
<dbReference type="PROSITE" id="PS51782">
    <property type="entry name" value="LYSM"/>
    <property type="match status" value="2"/>
</dbReference>
<keyword evidence="9 11" id="KW-0326">Glycosidase</keyword>
<dbReference type="Pfam" id="PF01476">
    <property type="entry name" value="LysM"/>
    <property type="match status" value="2"/>
</dbReference>